<feature type="region of interest" description="Disordered" evidence="4">
    <location>
        <begin position="1"/>
        <end position="21"/>
    </location>
</feature>
<name>A0AAN9AX20_9CAEN</name>
<evidence type="ECO:0000256" key="3">
    <source>
        <dbReference type="ARBA" id="ARBA00033330"/>
    </source>
</evidence>
<dbReference type="PANTHER" id="PTHR31305:SF2">
    <property type="entry name" value="SNARE-ASSOCIATED PROTEIN SNAPIN"/>
    <property type="match status" value="1"/>
</dbReference>
<evidence type="ECO:0000313" key="5">
    <source>
        <dbReference type="EMBL" id="KAK7094980.1"/>
    </source>
</evidence>
<proteinExistence type="inferred from homology"/>
<reference evidence="5 6" key="1">
    <citation type="submission" date="2024-02" db="EMBL/GenBank/DDBJ databases">
        <title>Chromosome-scale genome assembly of the rough periwinkle Littorina saxatilis.</title>
        <authorList>
            <person name="De Jode A."/>
            <person name="Faria R."/>
            <person name="Formenti G."/>
            <person name="Sims Y."/>
            <person name="Smith T.P."/>
            <person name="Tracey A."/>
            <person name="Wood J.M.D."/>
            <person name="Zagrodzka Z.B."/>
            <person name="Johannesson K."/>
            <person name="Butlin R.K."/>
            <person name="Leder E.H."/>
        </authorList>
    </citation>
    <scope>NUCLEOTIDE SEQUENCE [LARGE SCALE GENOMIC DNA]</scope>
    <source>
        <strain evidence="5">Snail1</strain>
        <tissue evidence="5">Muscle</tissue>
    </source>
</reference>
<dbReference type="EMBL" id="JBAMIC010000018">
    <property type="protein sequence ID" value="KAK7094980.1"/>
    <property type="molecule type" value="Genomic_DNA"/>
</dbReference>
<dbReference type="GO" id="GO:2000300">
    <property type="term" value="P:regulation of synaptic vesicle exocytosis"/>
    <property type="evidence" value="ECO:0007669"/>
    <property type="project" value="TreeGrafter"/>
</dbReference>
<evidence type="ECO:0000313" key="6">
    <source>
        <dbReference type="Proteomes" id="UP001374579"/>
    </source>
</evidence>
<keyword evidence="6" id="KW-1185">Reference proteome</keyword>
<dbReference type="GO" id="GO:0007040">
    <property type="term" value="P:lysosome organization"/>
    <property type="evidence" value="ECO:0007669"/>
    <property type="project" value="TreeGrafter"/>
</dbReference>
<dbReference type="GO" id="GO:0099078">
    <property type="term" value="C:BORC complex"/>
    <property type="evidence" value="ECO:0007669"/>
    <property type="project" value="TreeGrafter"/>
</dbReference>
<dbReference type="InterPro" id="IPR028119">
    <property type="entry name" value="Snapin/Pallidin/Snn1"/>
</dbReference>
<dbReference type="AlphaFoldDB" id="A0AAN9AX20"/>
<comment type="caution">
    <text evidence="5">The sequence shown here is derived from an EMBL/GenBank/DDBJ whole genome shotgun (WGS) entry which is preliminary data.</text>
</comment>
<organism evidence="5 6">
    <name type="scientific">Littorina saxatilis</name>
    <dbReference type="NCBI Taxonomy" id="31220"/>
    <lineage>
        <taxon>Eukaryota</taxon>
        <taxon>Metazoa</taxon>
        <taxon>Spiralia</taxon>
        <taxon>Lophotrochozoa</taxon>
        <taxon>Mollusca</taxon>
        <taxon>Gastropoda</taxon>
        <taxon>Caenogastropoda</taxon>
        <taxon>Littorinimorpha</taxon>
        <taxon>Littorinoidea</taxon>
        <taxon>Littorinidae</taxon>
        <taxon>Littorina</taxon>
    </lineage>
</organism>
<dbReference type="GO" id="GO:0000149">
    <property type="term" value="F:SNARE binding"/>
    <property type="evidence" value="ECO:0007669"/>
    <property type="project" value="TreeGrafter"/>
</dbReference>
<dbReference type="PANTHER" id="PTHR31305">
    <property type="entry name" value="SNARE-ASSOCIATED PROTEIN SNAPIN"/>
    <property type="match status" value="1"/>
</dbReference>
<evidence type="ECO:0000256" key="4">
    <source>
        <dbReference type="SAM" id="MobiDB-lite"/>
    </source>
</evidence>
<dbReference type="GO" id="GO:0006886">
    <property type="term" value="P:intracellular protein transport"/>
    <property type="evidence" value="ECO:0007669"/>
    <property type="project" value="InterPro"/>
</dbReference>
<dbReference type="GO" id="GO:0031083">
    <property type="term" value="C:BLOC-1 complex"/>
    <property type="evidence" value="ECO:0007669"/>
    <property type="project" value="InterPro"/>
</dbReference>
<dbReference type="GO" id="GO:0032418">
    <property type="term" value="P:lysosome localization"/>
    <property type="evidence" value="ECO:0007669"/>
    <property type="project" value="TreeGrafter"/>
</dbReference>
<sequence>MAEVKTLPSARGTTGPVNTKNRDAVASGVFELLKPAVDEIDDRVKTVRESQIELRQQIDSLCDDLKKIAESEAVPVELEPYVKKLNNSRRRVMLVNSILQNVQERLHKLQNNVSKESARRKTMLDPPSPAQTK</sequence>
<protein>
    <recommendedName>
        <fullName evidence="3">Biogenesis of lysosome-related organelles complex 1 subunit 7</fullName>
    </recommendedName>
</protein>
<keyword evidence="2" id="KW-0175">Coiled coil</keyword>
<evidence type="ECO:0000256" key="1">
    <source>
        <dbReference type="ARBA" id="ARBA00006111"/>
    </source>
</evidence>
<dbReference type="Pfam" id="PF14712">
    <property type="entry name" value="Snapin_Pallidin"/>
    <property type="match status" value="1"/>
</dbReference>
<dbReference type="GO" id="GO:0016079">
    <property type="term" value="P:synaptic vesicle exocytosis"/>
    <property type="evidence" value="ECO:0007669"/>
    <property type="project" value="TreeGrafter"/>
</dbReference>
<accession>A0AAN9AX20</accession>
<comment type="similarity">
    <text evidence="1">Belongs to the SNAPIN family.</text>
</comment>
<dbReference type="InterPro" id="IPR017246">
    <property type="entry name" value="Snapin"/>
</dbReference>
<gene>
    <name evidence="5" type="ORF">V1264_006450</name>
</gene>
<evidence type="ECO:0000256" key="2">
    <source>
        <dbReference type="ARBA" id="ARBA00023054"/>
    </source>
</evidence>
<dbReference type="Proteomes" id="UP001374579">
    <property type="component" value="Unassembled WGS sequence"/>
</dbReference>
<dbReference type="GO" id="GO:0008021">
    <property type="term" value="C:synaptic vesicle"/>
    <property type="evidence" value="ECO:0007669"/>
    <property type="project" value="TreeGrafter"/>
</dbReference>
<dbReference type="GO" id="GO:0008333">
    <property type="term" value="P:endosome to lysosome transport"/>
    <property type="evidence" value="ECO:0007669"/>
    <property type="project" value="TreeGrafter"/>
</dbReference>
<feature type="region of interest" description="Disordered" evidence="4">
    <location>
        <begin position="110"/>
        <end position="133"/>
    </location>
</feature>